<feature type="transmembrane region" description="Helical" evidence="9">
    <location>
        <begin position="42"/>
        <end position="63"/>
    </location>
</feature>
<comment type="function">
    <text evidence="1">Fluoride channel required for the rapid expulsion of cytoplasmic fluoride.</text>
</comment>
<dbReference type="InterPro" id="IPR003691">
    <property type="entry name" value="FluC"/>
</dbReference>
<evidence type="ECO:0000256" key="3">
    <source>
        <dbReference type="ARBA" id="ARBA00022475"/>
    </source>
</evidence>
<comment type="similarity">
    <text evidence="7">Belongs to the fluoride channel Fluc/FEX (TC 1.A.43) family.</text>
</comment>
<evidence type="ECO:0000256" key="1">
    <source>
        <dbReference type="ARBA" id="ARBA00002598"/>
    </source>
</evidence>
<keyword evidence="11" id="KW-1185">Reference proteome</keyword>
<feature type="transmembrane region" description="Helical" evidence="9">
    <location>
        <begin position="177"/>
        <end position="197"/>
    </location>
</feature>
<dbReference type="Proteomes" id="UP000053815">
    <property type="component" value="Unassembled WGS sequence"/>
</dbReference>
<dbReference type="STRING" id="91626.A0A0C9LXZ9"/>
<gene>
    <name evidence="10" type="ORF">MAM1_0369c10098</name>
</gene>
<proteinExistence type="inferred from homology"/>
<comment type="subcellular location">
    <subcellularLocation>
        <location evidence="2">Cell membrane</location>
        <topology evidence="2">Multi-pass membrane protein</topology>
    </subcellularLocation>
</comment>
<organism evidence="10">
    <name type="scientific">Mucor ambiguus</name>
    <dbReference type="NCBI Taxonomy" id="91626"/>
    <lineage>
        <taxon>Eukaryota</taxon>
        <taxon>Fungi</taxon>
        <taxon>Fungi incertae sedis</taxon>
        <taxon>Mucoromycota</taxon>
        <taxon>Mucoromycotina</taxon>
        <taxon>Mucoromycetes</taxon>
        <taxon>Mucorales</taxon>
        <taxon>Mucorineae</taxon>
        <taxon>Mucoraceae</taxon>
        <taxon>Mucor</taxon>
    </lineage>
</organism>
<feature type="transmembrane region" description="Helical" evidence="9">
    <location>
        <begin position="203"/>
        <end position="220"/>
    </location>
</feature>
<protein>
    <submittedName>
        <fullName evidence="10">Chromosome condensation protein</fullName>
    </submittedName>
</protein>
<feature type="transmembrane region" description="Helical" evidence="9">
    <location>
        <begin position="264"/>
        <end position="284"/>
    </location>
</feature>
<name>A0A0C9LXZ9_9FUNG</name>
<dbReference type="PANTHER" id="PTHR28259">
    <property type="entry name" value="FLUORIDE EXPORT PROTEIN 1-RELATED"/>
    <property type="match status" value="1"/>
</dbReference>
<feature type="transmembrane region" description="Helical" evidence="9">
    <location>
        <begin position="232"/>
        <end position="252"/>
    </location>
</feature>
<feature type="transmembrane region" description="Helical" evidence="9">
    <location>
        <begin position="75"/>
        <end position="98"/>
    </location>
</feature>
<feature type="transmembrane region" description="Helical" evidence="9">
    <location>
        <begin position="118"/>
        <end position="139"/>
    </location>
</feature>
<evidence type="ECO:0000256" key="2">
    <source>
        <dbReference type="ARBA" id="ARBA00004651"/>
    </source>
</evidence>
<dbReference type="GO" id="GO:0005886">
    <property type="term" value="C:plasma membrane"/>
    <property type="evidence" value="ECO:0007669"/>
    <property type="project" value="UniProtKB-SubCell"/>
</dbReference>
<evidence type="ECO:0000256" key="4">
    <source>
        <dbReference type="ARBA" id="ARBA00022692"/>
    </source>
</evidence>
<dbReference type="Pfam" id="PF02537">
    <property type="entry name" value="CRCB"/>
    <property type="match status" value="2"/>
</dbReference>
<evidence type="ECO:0000256" key="5">
    <source>
        <dbReference type="ARBA" id="ARBA00022989"/>
    </source>
</evidence>
<dbReference type="EMBL" id="DF836658">
    <property type="protein sequence ID" value="GAN10555.1"/>
    <property type="molecule type" value="Genomic_DNA"/>
</dbReference>
<dbReference type="PANTHER" id="PTHR28259:SF1">
    <property type="entry name" value="FLUORIDE EXPORT PROTEIN 1-RELATED"/>
    <property type="match status" value="1"/>
</dbReference>
<evidence type="ECO:0000256" key="7">
    <source>
        <dbReference type="ARBA" id="ARBA00035120"/>
    </source>
</evidence>
<reference evidence="10" key="1">
    <citation type="submission" date="2014-09" db="EMBL/GenBank/DDBJ databases">
        <title>Draft genome sequence of an oleaginous Mucoromycotina fungus Mucor ambiguus NBRC6742.</title>
        <authorList>
            <person name="Takeda I."/>
            <person name="Yamane N."/>
            <person name="Morita T."/>
            <person name="Tamano K."/>
            <person name="Machida M."/>
            <person name="Baker S."/>
            <person name="Koike H."/>
        </authorList>
    </citation>
    <scope>NUCLEOTIDE SEQUENCE</scope>
    <source>
        <strain evidence="10">NBRC 6742</strain>
    </source>
</reference>
<dbReference type="AlphaFoldDB" id="A0A0C9LXZ9"/>
<accession>A0A0C9LXZ9</accession>
<evidence type="ECO:0000313" key="10">
    <source>
        <dbReference type="EMBL" id="GAN10555.1"/>
    </source>
</evidence>
<comment type="catalytic activity">
    <reaction evidence="8">
        <text>fluoride(in) = fluoride(out)</text>
        <dbReference type="Rhea" id="RHEA:76159"/>
        <dbReference type="ChEBI" id="CHEBI:17051"/>
    </reaction>
    <physiologicalReaction direction="left-to-right" evidence="8">
        <dbReference type="Rhea" id="RHEA:76160"/>
    </physiologicalReaction>
</comment>
<evidence type="ECO:0000256" key="9">
    <source>
        <dbReference type="SAM" id="Phobius"/>
    </source>
</evidence>
<keyword evidence="4 9" id="KW-0812">Transmembrane</keyword>
<feature type="transmembrane region" description="Helical" evidence="9">
    <location>
        <begin position="296"/>
        <end position="318"/>
    </location>
</feature>
<keyword evidence="6 9" id="KW-0472">Membrane</keyword>
<keyword evidence="3" id="KW-1003">Cell membrane</keyword>
<sequence>MSDFQAKTTNINENKIAVAAAIIPFSIAGVLIRIALERLQDYTGAPVFGLVYAQWAGCLIIGLTNKNKSALFLWYHPLHPGITTGLCGSITTFSSWQLDTFKEIANYNAHPHTRGKNVLAALSEFLITFAMSLSGLLLGQHIGDLLSDQIERKHSLKSEPKLIARGFSFKYMSKRDYLTITFAIVSWLGVVFAAIFAPYQRDLAFACVFAPVGALTRWYLSFYNGRLPHFPIGTFAANVFGTIVLAILAVAQSGPRLTSIACDVIAGLADGYCGCLTTISTFMVELTTLPRKPSYIYGSLSVVIAQGFMFIILGSYIWSQGVNPMC</sequence>
<keyword evidence="5 9" id="KW-1133">Transmembrane helix</keyword>
<evidence type="ECO:0000256" key="8">
    <source>
        <dbReference type="ARBA" id="ARBA00035585"/>
    </source>
</evidence>
<evidence type="ECO:0000313" key="11">
    <source>
        <dbReference type="Proteomes" id="UP000053815"/>
    </source>
</evidence>
<evidence type="ECO:0000256" key="6">
    <source>
        <dbReference type="ARBA" id="ARBA00023136"/>
    </source>
</evidence>
<feature type="transmembrane region" description="Helical" evidence="9">
    <location>
        <begin position="16"/>
        <end position="36"/>
    </location>
</feature>
<dbReference type="OrthoDB" id="409792at2759"/>
<dbReference type="GO" id="GO:1903425">
    <property type="term" value="F:fluoride transmembrane transporter activity"/>
    <property type="evidence" value="ECO:0007669"/>
    <property type="project" value="TreeGrafter"/>
</dbReference>